<keyword evidence="1" id="KW-0472">Membrane</keyword>
<protein>
    <submittedName>
        <fullName evidence="2">Uncharacterized protein</fullName>
    </submittedName>
</protein>
<name>A0A0E9TID3_ANGAN</name>
<dbReference type="PROSITE" id="PS51257">
    <property type="entry name" value="PROKAR_LIPOPROTEIN"/>
    <property type="match status" value="1"/>
</dbReference>
<sequence>MLKQVPFGFQVYVYAVFLLSCIFQTSFQTLLYCDLYERIYLE</sequence>
<organism evidence="2">
    <name type="scientific">Anguilla anguilla</name>
    <name type="common">European freshwater eel</name>
    <name type="synonym">Muraena anguilla</name>
    <dbReference type="NCBI Taxonomy" id="7936"/>
    <lineage>
        <taxon>Eukaryota</taxon>
        <taxon>Metazoa</taxon>
        <taxon>Chordata</taxon>
        <taxon>Craniata</taxon>
        <taxon>Vertebrata</taxon>
        <taxon>Euteleostomi</taxon>
        <taxon>Actinopterygii</taxon>
        <taxon>Neopterygii</taxon>
        <taxon>Teleostei</taxon>
        <taxon>Anguilliformes</taxon>
        <taxon>Anguillidae</taxon>
        <taxon>Anguilla</taxon>
    </lineage>
</organism>
<evidence type="ECO:0000256" key="1">
    <source>
        <dbReference type="SAM" id="Phobius"/>
    </source>
</evidence>
<reference evidence="2" key="1">
    <citation type="submission" date="2014-11" db="EMBL/GenBank/DDBJ databases">
        <authorList>
            <person name="Amaro Gonzalez C."/>
        </authorList>
    </citation>
    <scope>NUCLEOTIDE SEQUENCE</scope>
</reference>
<reference evidence="2" key="2">
    <citation type="journal article" date="2015" name="Fish Shellfish Immunol.">
        <title>Early steps in the European eel (Anguilla anguilla)-Vibrio vulnificus interaction in the gills: Role of the RtxA13 toxin.</title>
        <authorList>
            <person name="Callol A."/>
            <person name="Pajuelo D."/>
            <person name="Ebbesson L."/>
            <person name="Teles M."/>
            <person name="MacKenzie S."/>
            <person name="Amaro C."/>
        </authorList>
    </citation>
    <scope>NUCLEOTIDE SEQUENCE</scope>
</reference>
<keyword evidence="1" id="KW-0812">Transmembrane</keyword>
<feature type="transmembrane region" description="Helical" evidence="1">
    <location>
        <begin position="12"/>
        <end position="33"/>
    </location>
</feature>
<evidence type="ECO:0000313" key="2">
    <source>
        <dbReference type="EMBL" id="JAH53331.1"/>
    </source>
</evidence>
<keyword evidence="1" id="KW-1133">Transmembrane helix</keyword>
<dbReference type="EMBL" id="GBXM01055246">
    <property type="protein sequence ID" value="JAH53331.1"/>
    <property type="molecule type" value="Transcribed_RNA"/>
</dbReference>
<accession>A0A0E9TID3</accession>
<proteinExistence type="predicted"/>
<dbReference type="AlphaFoldDB" id="A0A0E9TID3"/>